<comment type="caution">
    <text evidence="2">The sequence shown here is derived from an EMBL/GenBank/DDBJ whole genome shotgun (WGS) entry which is preliminary data.</text>
</comment>
<protein>
    <submittedName>
        <fullName evidence="2">Uncharacterized protein DUF2730</fullName>
    </submittedName>
</protein>
<gene>
    <name evidence="2" type="ORF">LX70_02659</name>
</gene>
<reference evidence="2 3" key="1">
    <citation type="submission" date="2018-02" db="EMBL/GenBank/DDBJ databases">
        <title>Genomic Encyclopedia of Archaeal and Bacterial Type Strains, Phase II (KMG-II): from individual species to whole genera.</title>
        <authorList>
            <person name="Goeker M."/>
        </authorList>
    </citation>
    <scope>NUCLEOTIDE SEQUENCE [LARGE SCALE GENOMIC DNA]</scope>
    <source>
        <strain evidence="2 3">DSM 18921</strain>
    </source>
</reference>
<dbReference type="Proteomes" id="UP000238338">
    <property type="component" value="Unassembled WGS sequence"/>
</dbReference>
<dbReference type="Pfam" id="PF10805">
    <property type="entry name" value="DUF2730"/>
    <property type="match status" value="1"/>
</dbReference>
<dbReference type="AlphaFoldDB" id="A0A2S8S6J4"/>
<organism evidence="2 3">
    <name type="scientific">Albidovulum denitrificans</name>
    <dbReference type="NCBI Taxonomy" id="404881"/>
    <lineage>
        <taxon>Bacteria</taxon>
        <taxon>Pseudomonadati</taxon>
        <taxon>Pseudomonadota</taxon>
        <taxon>Alphaproteobacteria</taxon>
        <taxon>Rhodobacterales</taxon>
        <taxon>Paracoccaceae</taxon>
        <taxon>Albidovulum</taxon>
    </lineage>
</organism>
<evidence type="ECO:0000256" key="1">
    <source>
        <dbReference type="SAM" id="Phobius"/>
    </source>
</evidence>
<sequence length="127" mass="14208">MDGAPLMGAEVLNISPFVVWVIALSQLLTFGLTVWNLMASGSRTNAKSIEQNRIRIDSHEARLSSVEQTLTGMPGREDVHKMQLSITELGGYLREMRAEMKGTSEIIKRIEFSVDRHESHLLDGAKR</sequence>
<evidence type="ECO:0000313" key="2">
    <source>
        <dbReference type="EMBL" id="PQV56393.1"/>
    </source>
</evidence>
<dbReference type="InterPro" id="IPR020269">
    <property type="entry name" value="Phage_Mu_Releasin"/>
</dbReference>
<name>A0A2S8S6J4_9RHOB</name>
<keyword evidence="3" id="KW-1185">Reference proteome</keyword>
<proteinExistence type="predicted"/>
<keyword evidence="1" id="KW-0812">Transmembrane</keyword>
<evidence type="ECO:0000313" key="3">
    <source>
        <dbReference type="Proteomes" id="UP000238338"/>
    </source>
</evidence>
<dbReference type="EMBL" id="PVEP01000005">
    <property type="protein sequence ID" value="PQV56393.1"/>
    <property type="molecule type" value="Genomic_DNA"/>
</dbReference>
<accession>A0A2S8S6J4</accession>
<feature type="transmembrane region" description="Helical" evidence="1">
    <location>
        <begin position="17"/>
        <end position="38"/>
    </location>
</feature>
<dbReference type="OrthoDB" id="7645981at2"/>
<keyword evidence="1" id="KW-1133">Transmembrane helix</keyword>
<keyword evidence="1" id="KW-0472">Membrane</keyword>